<reference evidence="2 3" key="1">
    <citation type="journal article" date="2011" name="J. Bacteriol.">
        <title>Draft Genome Sequence of Gordonia neofelifaecis NRRL B-59395, a Cholesterol-Degrading Actinomycete.</title>
        <authorList>
            <person name="Ge F."/>
            <person name="Li W."/>
            <person name="Chen G."/>
            <person name="Liu Y."/>
            <person name="Zhang G."/>
            <person name="Yong B."/>
            <person name="Wang Q."/>
            <person name="Wang N."/>
            <person name="Huang Z."/>
            <person name="Li W."/>
            <person name="Wang J."/>
            <person name="Wu C."/>
            <person name="Xie Q."/>
            <person name="Liu G."/>
        </authorList>
    </citation>
    <scope>NUCLEOTIDE SEQUENCE [LARGE SCALE GENOMIC DNA]</scope>
    <source>
        <strain evidence="2 3">NRRL B-59395</strain>
    </source>
</reference>
<organism evidence="2 3">
    <name type="scientific">Gordonia neofelifaecis NRRL B-59395</name>
    <dbReference type="NCBI Taxonomy" id="644548"/>
    <lineage>
        <taxon>Bacteria</taxon>
        <taxon>Bacillati</taxon>
        <taxon>Actinomycetota</taxon>
        <taxon>Actinomycetes</taxon>
        <taxon>Mycobacteriales</taxon>
        <taxon>Gordoniaceae</taxon>
        <taxon>Gordonia</taxon>
    </lineage>
</organism>
<keyword evidence="1" id="KW-0472">Membrane</keyword>
<dbReference type="OrthoDB" id="3178004at2"/>
<proteinExistence type="predicted"/>
<feature type="transmembrane region" description="Helical" evidence="1">
    <location>
        <begin position="200"/>
        <end position="219"/>
    </location>
</feature>
<feature type="transmembrane region" description="Helical" evidence="1">
    <location>
        <begin position="12"/>
        <end position="30"/>
    </location>
</feature>
<gene>
    <name evidence="2" type="ORF">SCNU_01310</name>
</gene>
<keyword evidence="3" id="KW-1185">Reference proteome</keyword>
<keyword evidence="1" id="KW-0812">Transmembrane</keyword>
<sequence>MGESARRAVGPLVALLAGVIGSVLLALWSGDLPDDVASHFRADGTADRFSSVTELIVLTSVTGVVGAVIAGVGAYFVKEPVTSRIVAALGSGTAVFVIAVTVWITARQRGLGDSTEATAPAWVMICCALLAIVVAVAVAFTTPVHAIDYLREAAVGDVPVSGDGRRTWSGTASGSAGGLITVGATVAVLCGLGVVMANWFLIAFAVIIAVAGLALTGSVQVRVSDEGFRAASKIGWPVITMPLSEIRRAEVVQVNALRDFGGWGYRVSGRRHLRGAKGFVLRSGEALMVVGDHRRELVVVDGASDAAGVLNALVSR</sequence>
<feature type="transmembrane region" description="Helical" evidence="1">
    <location>
        <begin position="55"/>
        <end position="77"/>
    </location>
</feature>
<feature type="transmembrane region" description="Helical" evidence="1">
    <location>
        <begin position="84"/>
        <end position="106"/>
    </location>
</feature>
<dbReference type="EMBL" id="AEUD01000001">
    <property type="protein sequence ID" value="EGD56974.1"/>
    <property type="molecule type" value="Genomic_DNA"/>
</dbReference>
<comment type="caution">
    <text evidence="2">The sequence shown here is derived from an EMBL/GenBank/DDBJ whole genome shotgun (WGS) entry which is preliminary data.</text>
</comment>
<evidence type="ECO:0000313" key="2">
    <source>
        <dbReference type="EMBL" id="EGD56974.1"/>
    </source>
</evidence>
<dbReference type="STRING" id="644548.SCNU_01310"/>
<dbReference type="RefSeq" id="WP_009677539.1">
    <property type="nucleotide sequence ID" value="NZ_AEUD01000001.1"/>
</dbReference>
<evidence type="ECO:0000256" key="1">
    <source>
        <dbReference type="SAM" id="Phobius"/>
    </source>
</evidence>
<protein>
    <recommendedName>
        <fullName evidence="4">DUF1648 domain-containing protein</fullName>
    </recommendedName>
</protein>
<evidence type="ECO:0008006" key="4">
    <source>
        <dbReference type="Google" id="ProtNLM"/>
    </source>
</evidence>
<keyword evidence="1" id="KW-1133">Transmembrane helix</keyword>
<accession>F1YEZ0</accession>
<name>F1YEZ0_9ACTN</name>
<feature type="transmembrane region" description="Helical" evidence="1">
    <location>
        <begin position="175"/>
        <end position="194"/>
    </location>
</feature>
<evidence type="ECO:0000313" key="3">
    <source>
        <dbReference type="Proteomes" id="UP000035065"/>
    </source>
</evidence>
<feature type="transmembrane region" description="Helical" evidence="1">
    <location>
        <begin position="121"/>
        <end position="141"/>
    </location>
</feature>
<dbReference type="AlphaFoldDB" id="F1YEZ0"/>
<dbReference type="eggNOG" id="ENOG5033VBA">
    <property type="taxonomic scope" value="Bacteria"/>
</dbReference>
<dbReference type="Proteomes" id="UP000035065">
    <property type="component" value="Unassembled WGS sequence"/>
</dbReference>